<dbReference type="InterPro" id="IPR001789">
    <property type="entry name" value="Sig_transdc_resp-reg_receiver"/>
</dbReference>
<comment type="caution">
    <text evidence="5">The sequence shown here is derived from an EMBL/GenBank/DDBJ whole genome shotgun (WGS) entry which is preliminary data.</text>
</comment>
<reference evidence="5 6" key="1">
    <citation type="submission" date="2018-08" db="EMBL/GenBank/DDBJ databases">
        <title>Diversity &amp; Physiological Properties of Lignin-Decomposing Actinobacteria from Soil.</title>
        <authorList>
            <person name="Roh S.G."/>
            <person name="Kim S.B."/>
        </authorList>
    </citation>
    <scope>NUCLEOTIDE SEQUENCE [LARGE SCALE GENOMIC DNA]</scope>
    <source>
        <strain evidence="5 6">MMS17-GH009</strain>
    </source>
</reference>
<keyword evidence="1 5" id="KW-0238">DNA-binding</keyword>
<dbReference type="InterPro" id="IPR039420">
    <property type="entry name" value="WalR-like"/>
</dbReference>
<dbReference type="SUPFAM" id="SSF52172">
    <property type="entry name" value="CheY-like"/>
    <property type="match status" value="1"/>
</dbReference>
<name>A0A372ZXB5_9ACTN</name>
<dbReference type="Pfam" id="PF00072">
    <property type="entry name" value="Response_reg"/>
    <property type="match status" value="1"/>
</dbReference>
<dbReference type="InterPro" id="IPR011006">
    <property type="entry name" value="CheY-like_superfamily"/>
</dbReference>
<dbReference type="GO" id="GO:0003677">
    <property type="term" value="F:DNA binding"/>
    <property type="evidence" value="ECO:0007669"/>
    <property type="project" value="UniProtKB-KW"/>
</dbReference>
<evidence type="ECO:0000256" key="2">
    <source>
        <dbReference type="PROSITE-ProRule" id="PRU00169"/>
    </source>
</evidence>
<dbReference type="SMART" id="SM00421">
    <property type="entry name" value="HTH_LUXR"/>
    <property type="match status" value="1"/>
</dbReference>
<organism evidence="5 6">
    <name type="scientific">Kitasatospora xanthocidica</name>
    <dbReference type="NCBI Taxonomy" id="83382"/>
    <lineage>
        <taxon>Bacteria</taxon>
        <taxon>Bacillati</taxon>
        <taxon>Actinomycetota</taxon>
        <taxon>Actinomycetes</taxon>
        <taxon>Kitasatosporales</taxon>
        <taxon>Streptomycetaceae</taxon>
        <taxon>Kitasatospora</taxon>
    </lineage>
</organism>
<dbReference type="RefSeq" id="WP_049652150.1">
    <property type="nucleotide sequence ID" value="NZ_QVIG01000001.1"/>
</dbReference>
<protein>
    <submittedName>
        <fullName evidence="5">DNA-binding response regulator</fullName>
    </submittedName>
</protein>
<evidence type="ECO:0000313" key="5">
    <source>
        <dbReference type="EMBL" id="RGD60411.1"/>
    </source>
</evidence>
<dbReference type="PANTHER" id="PTHR43214:SF42">
    <property type="entry name" value="TRANSCRIPTIONAL REGULATORY PROTEIN DESR"/>
    <property type="match status" value="1"/>
</dbReference>
<dbReference type="SMART" id="SM00448">
    <property type="entry name" value="REC"/>
    <property type="match status" value="1"/>
</dbReference>
<feature type="domain" description="HTH luxR-type" evidence="3">
    <location>
        <begin position="134"/>
        <end position="199"/>
    </location>
</feature>
<dbReference type="PROSITE" id="PS50043">
    <property type="entry name" value="HTH_LUXR_2"/>
    <property type="match status" value="1"/>
</dbReference>
<evidence type="ECO:0000259" key="4">
    <source>
        <dbReference type="PROSITE" id="PS50110"/>
    </source>
</evidence>
<dbReference type="SUPFAM" id="SSF46894">
    <property type="entry name" value="C-terminal effector domain of the bipartite response regulators"/>
    <property type="match status" value="1"/>
</dbReference>
<dbReference type="EMBL" id="QVIG01000001">
    <property type="protein sequence ID" value="RGD60411.1"/>
    <property type="molecule type" value="Genomic_DNA"/>
</dbReference>
<sequence length="210" mass="22315">MIRVLLAEDMSMVRGALMALLAYEEDLEVVADVERGDQVVPTALEVRPDVAVLDIDLPGLDGLRAAAELHEKLPGCRTLVLTGLVRPAHLRAALSARALGFLGKDAPARELAAAIRKVAAGERVVDPELALAALDTRENPLTPRESEVLRLAARGDSVSEIAARLFVSTGTARNHLAAAVAKTGGRGRVDAIRIAEEMGWLPTVGPDRSR</sequence>
<evidence type="ECO:0000313" key="6">
    <source>
        <dbReference type="Proteomes" id="UP000263377"/>
    </source>
</evidence>
<dbReference type="AlphaFoldDB" id="A0A372ZXB5"/>
<accession>A0A372ZXB5</accession>
<evidence type="ECO:0000259" key="3">
    <source>
        <dbReference type="PROSITE" id="PS50043"/>
    </source>
</evidence>
<dbReference type="CDD" id="cd06170">
    <property type="entry name" value="LuxR_C_like"/>
    <property type="match status" value="1"/>
</dbReference>
<evidence type="ECO:0000256" key="1">
    <source>
        <dbReference type="ARBA" id="ARBA00023125"/>
    </source>
</evidence>
<dbReference type="GO" id="GO:0000160">
    <property type="term" value="P:phosphorelay signal transduction system"/>
    <property type="evidence" value="ECO:0007669"/>
    <property type="project" value="InterPro"/>
</dbReference>
<gene>
    <name evidence="5" type="ORF">DR950_23825</name>
</gene>
<dbReference type="GO" id="GO:0006355">
    <property type="term" value="P:regulation of DNA-templated transcription"/>
    <property type="evidence" value="ECO:0007669"/>
    <property type="project" value="InterPro"/>
</dbReference>
<dbReference type="PROSITE" id="PS50110">
    <property type="entry name" value="RESPONSE_REGULATORY"/>
    <property type="match status" value="1"/>
</dbReference>
<dbReference type="Gene3D" id="3.40.50.2300">
    <property type="match status" value="1"/>
</dbReference>
<feature type="domain" description="Response regulatory" evidence="4">
    <location>
        <begin position="3"/>
        <end position="119"/>
    </location>
</feature>
<proteinExistence type="predicted"/>
<dbReference type="InterPro" id="IPR000792">
    <property type="entry name" value="Tscrpt_reg_LuxR_C"/>
</dbReference>
<dbReference type="Pfam" id="PF00196">
    <property type="entry name" value="GerE"/>
    <property type="match status" value="1"/>
</dbReference>
<dbReference type="PANTHER" id="PTHR43214">
    <property type="entry name" value="TWO-COMPONENT RESPONSE REGULATOR"/>
    <property type="match status" value="1"/>
</dbReference>
<dbReference type="InterPro" id="IPR016032">
    <property type="entry name" value="Sig_transdc_resp-reg_C-effctor"/>
</dbReference>
<keyword evidence="2" id="KW-0597">Phosphoprotein</keyword>
<dbReference type="Proteomes" id="UP000263377">
    <property type="component" value="Unassembled WGS sequence"/>
</dbReference>
<dbReference type="PRINTS" id="PR00038">
    <property type="entry name" value="HTHLUXR"/>
</dbReference>
<keyword evidence="6" id="KW-1185">Reference proteome</keyword>
<feature type="modified residue" description="4-aspartylphosphate" evidence="2">
    <location>
        <position position="54"/>
    </location>
</feature>